<evidence type="ECO:0000256" key="7">
    <source>
        <dbReference type="ARBA" id="ARBA00023033"/>
    </source>
</evidence>
<evidence type="ECO:0000256" key="2">
    <source>
        <dbReference type="ARBA" id="ARBA00010617"/>
    </source>
</evidence>
<dbReference type="PANTHER" id="PTHR24291:SF106">
    <property type="entry name" value="CYTOCHROME P450 4G1-RELATED"/>
    <property type="match status" value="1"/>
</dbReference>
<accession>A0A6A4JDG0</accession>
<evidence type="ECO:0000313" key="10">
    <source>
        <dbReference type="EMBL" id="KAF6200046.1"/>
    </source>
</evidence>
<dbReference type="GO" id="GO:0004497">
    <property type="term" value="F:monooxygenase activity"/>
    <property type="evidence" value="ECO:0007669"/>
    <property type="project" value="UniProtKB-KW"/>
</dbReference>
<name>A0A6A4JDG0_APOLU</name>
<proteinExistence type="inferred from homology"/>
<comment type="cofactor">
    <cofactor evidence="1 8">
        <name>heme</name>
        <dbReference type="ChEBI" id="CHEBI:30413"/>
    </cofactor>
</comment>
<sequence>MGADVLLVLGLATVLSVLVYKWTNRRFLKLAEQWPGPPGWPLVGNALEFIGTPNRIFETLCEYSQTLDDLARVWVGPRLLLFIYHPADIELILSSHEHLDKSVEYDFLRPWLGNGLLTSTGDKWKSHRRVIAPTFHLNVLRGFIGKFNENGKEVVRKMKQERGNLFDAHDYMSECTVRTLLETVMGFKIETTKERKCYDYAMAVMKLCDIIHLRHMKGWLRPNMLFKLSHYNVMQKDLLSVVHGITQKVFSIKRSDLKHRTDNERNSTQKAELGVQLKNDEKLQTISSELGFSFGQASGLRDDLDTEDIGEKKRGAFLETIMEKAQNEEAFDYQEVQEQLDTIMFEGHDTTAAASSFFLCVMAARPDIQEKCFSELYGIFGDSDRDVTFQDTMEMKYLERCMMETLRLYPPVPAIARRVNREVKLASRDLTIPAGSTVIVATYALHRRSDIYPNPEEFNPDNFLPEKSASRHFYSFIPFSAGPRSCVGRKYAMLKLKIILATILRNFRIQPGLKEEDWKFQADIIFKRADGFKINIESRTVDPTKNNST</sequence>
<dbReference type="InterPro" id="IPR036396">
    <property type="entry name" value="Cyt_P450_sf"/>
</dbReference>
<dbReference type="InterPro" id="IPR002401">
    <property type="entry name" value="Cyt_P450_E_grp-I"/>
</dbReference>
<keyword evidence="6 8" id="KW-0408">Iron</keyword>
<evidence type="ECO:0000313" key="11">
    <source>
        <dbReference type="Proteomes" id="UP000466442"/>
    </source>
</evidence>
<evidence type="ECO:0000256" key="1">
    <source>
        <dbReference type="ARBA" id="ARBA00001971"/>
    </source>
</evidence>
<dbReference type="GO" id="GO:0005506">
    <property type="term" value="F:iron ion binding"/>
    <property type="evidence" value="ECO:0007669"/>
    <property type="project" value="InterPro"/>
</dbReference>
<keyword evidence="7 9" id="KW-0503">Monooxygenase</keyword>
<evidence type="ECO:0000256" key="6">
    <source>
        <dbReference type="ARBA" id="ARBA00023004"/>
    </source>
</evidence>
<dbReference type="InterPro" id="IPR017972">
    <property type="entry name" value="Cyt_P450_CS"/>
</dbReference>
<dbReference type="GO" id="GO:0016705">
    <property type="term" value="F:oxidoreductase activity, acting on paired donors, with incorporation or reduction of molecular oxygen"/>
    <property type="evidence" value="ECO:0007669"/>
    <property type="project" value="InterPro"/>
</dbReference>
<dbReference type="Gene3D" id="1.10.630.10">
    <property type="entry name" value="Cytochrome P450"/>
    <property type="match status" value="1"/>
</dbReference>
<comment type="caution">
    <text evidence="10">The sequence shown here is derived from an EMBL/GenBank/DDBJ whole genome shotgun (WGS) entry which is preliminary data.</text>
</comment>
<dbReference type="InterPro" id="IPR001128">
    <property type="entry name" value="Cyt_P450"/>
</dbReference>
<dbReference type="PANTHER" id="PTHR24291">
    <property type="entry name" value="CYTOCHROME P450 FAMILY 4"/>
    <property type="match status" value="1"/>
</dbReference>
<keyword evidence="4 8" id="KW-0479">Metal-binding</keyword>
<protein>
    <submittedName>
        <fullName evidence="10">Uncharacterized protein</fullName>
    </submittedName>
</protein>
<organism evidence="10 11">
    <name type="scientific">Apolygus lucorum</name>
    <name type="common">Small green plant bug</name>
    <name type="synonym">Lygocoris lucorum</name>
    <dbReference type="NCBI Taxonomy" id="248454"/>
    <lineage>
        <taxon>Eukaryota</taxon>
        <taxon>Metazoa</taxon>
        <taxon>Ecdysozoa</taxon>
        <taxon>Arthropoda</taxon>
        <taxon>Hexapoda</taxon>
        <taxon>Insecta</taxon>
        <taxon>Pterygota</taxon>
        <taxon>Neoptera</taxon>
        <taxon>Paraneoptera</taxon>
        <taxon>Hemiptera</taxon>
        <taxon>Heteroptera</taxon>
        <taxon>Panheteroptera</taxon>
        <taxon>Cimicomorpha</taxon>
        <taxon>Miridae</taxon>
        <taxon>Mirini</taxon>
        <taxon>Apolygus</taxon>
    </lineage>
</organism>
<keyword evidence="5 9" id="KW-0560">Oxidoreductase</keyword>
<keyword evidence="11" id="KW-1185">Reference proteome</keyword>
<dbReference type="PRINTS" id="PR00385">
    <property type="entry name" value="P450"/>
</dbReference>
<evidence type="ECO:0000256" key="3">
    <source>
        <dbReference type="ARBA" id="ARBA00022617"/>
    </source>
</evidence>
<gene>
    <name evidence="10" type="ORF">GE061_006346</name>
</gene>
<evidence type="ECO:0000256" key="4">
    <source>
        <dbReference type="ARBA" id="ARBA00022723"/>
    </source>
</evidence>
<evidence type="ECO:0000256" key="9">
    <source>
        <dbReference type="RuleBase" id="RU000461"/>
    </source>
</evidence>
<dbReference type="CDD" id="cd20628">
    <property type="entry name" value="CYP4"/>
    <property type="match status" value="1"/>
</dbReference>
<evidence type="ECO:0000256" key="5">
    <source>
        <dbReference type="ARBA" id="ARBA00023002"/>
    </source>
</evidence>
<dbReference type="InterPro" id="IPR050196">
    <property type="entry name" value="Cytochrome_P450_Monoox"/>
</dbReference>
<dbReference type="GO" id="GO:0020037">
    <property type="term" value="F:heme binding"/>
    <property type="evidence" value="ECO:0007669"/>
    <property type="project" value="InterPro"/>
</dbReference>
<dbReference type="PRINTS" id="PR00463">
    <property type="entry name" value="EP450I"/>
</dbReference>
<comment type="similarity">
    <text evidence="2 9">Belongs to the cytochrome P450 family.</text>
</comment>
<keyword evidence="3 8" id="KW-0349">Heme</keyword>
<dbReference type="OrthoDB" id="1470350at2759"/>
<evidence type="ECO:0000256" key="8">
    <source>
        <dbReference type="PIRSR" id="PIRSR602401-1"/>
    </source>
</evidence>
<feature type="binding site" description="axial binding residue" evidence="8">
    <location>
        <position position="486"/>
    </location>
    <ligand>
        <name>heme</name>
        <dbReference type="ChEBI" id="CHEBI:30413"/>
    </ligand>
    <ligandPart>
        <name>Fe</name>
        <dbReference type="ChEBI" id="CHEBI:18248"/>
    </ligandPart>
</feature>
<dbReference type="Pfam" id="PF00067">
    <property type="entry name" value="p450"/>
    <property type="match status" value="2"/>
</dbReference>
<dbReference type="PROSITE" id="PS00086">
    <property type="entry name" value="CYTOCHROME_P450"/>
    <property type="match status" value="1"/>
</dbReference>
<dbReference type="Proteomes" id="UP000466442">
    <property type="component" value="Unassembled WGS sequence"/>
</dbReference>
<dbReference type="SUPFAM" id="SSF48264">
    <property type="entry name" value="Cytochrome P450"/>
    <property type="match status" value="1"/>
</dbReference>
<dbReference type="AlphaFoldDB" id="A0A6A4JDG0"/>
<dbReference type="EMBL" id="WIXP02000014">
    <property type="protein sequence ID" value="KAF6200046.1"/>
    <property type="molecule type" value="Genomic_DNA"/>
</dbReference>
<reference evidence="10" key="1">
    <citation type="journal article" date="2021" name="Mol. Ecol. Resour.">
        <title>Apolygus lucorum genome provides insights into omnivorousness and mesophyll feeding.</title>
        <authorList>
            <person name="Liu Y."/>
            <person name="Liu H."/>
            <person name="Wang H."/>
            <person name="Huang T."/>
            <person name="Liu B."/>
            <person name="Yang B."/>
            <person name="Yin L."/>
            <person name="Li B."/>
            <person name="Zhang Y."/>
            <person name="Zhang S."/>
            <person name="Jiang F."/>
            <person name="Zhang X."/>
            <person name="Ren Y."/>
            <person name="Wang B."/>
            <person name="Wang S."/>
            <person name="Lu Y."/>
            <person name="Wu K."/>
            <person name="Fan W."/>
            <person name="Wang G."/>
        </authorList>
    </citation>
    <scope>NUCLEOTIDE SEQUENCE</scope>
    <source>
        <strain evidence="10">12Hb</strain>
    </source>
</reference>